<accession>A0A4R0GSW6</accession>
<protein>
    <submittedName>
        <fullName evidence="1">Uncharacterized protein</fullName>
    </submittedName>
</protein>
<reference evidence="1 2" key="1">
    <citation type="submission" date="2019-02" db="EMBL/GenBank/DDBJ databases">
        <title>Jishengella sp. nov., isolated from a root of Zingiber montanum.</title>
        <authorList>
            <person name="Kuncharoen N."/>
            <person name="Kudo T."/>
            <person name="Masahiro Y."/>
            <person name="Ohkuma M."/>
            <person name="Tanasupawat S."/>
        </authorList>
    </citation>
    <scope>NUCLEOTIDE SEQUENCE [LARGE SCALE GENOMIC DNA]</scope>
    <source>
        <strain evidence="1 2">PLAI 1-1</strain>
    </source>
</reference>
<comment type="caution">
    <text evidence="1">The sequence shown here is derived from an EMBL/GenBank/DDBJ whole genome shotgun (WGS) entry which is preliminary data.</text>
</comment>
<sequence length="73" mass="7990">MPIIDGCHCEGTTALNRSQRRRSGRASPQVIVIEYTENGFAKACRSHGSRLSIVLRDLGVTAPGSRSYVRRAC</sequence>
<evidence type="ECO:0000313" key="1">
    <source>
        <dbReference type="EMBL" id="TCC00148.1"/>
    </source>
</evidence>
<proteinExistence type="predicted"/>
<name>A0A4R0GSW6_9ACTN</name>
<dbReference type="Proteomes" id="UP000292274">
    <property type="component" value="Unassembled WGS sequence"/>
</dbReference>
<evidence type="ECO:0000313" key="2">
    <source>
        <dbReference type="Proteomes" id="UP000292274"/>
    </source>
</evidence>
<organism evidence="1 2">
    <name type="scientific">Micromonospora zingiberis</name>
    <dbReference type="NCBI Taxonomy" id="2053011"/>
    <lineage>
        <taxon>Bacteria</taxon>
        <taxon>Bacillati</taxon>
        <taxon>Actinomycetota</taxon>
        <taxon>Actinomycetes</taxon>
        <taxon>Micromonosporales</taxon>
        <taxon>Micromonosporaceae</taxon>
        <taxon>Micromonospora</taxon>
    </lineage>
</organism>
<dbReference type="OrthoDB" id="319933at2"/>
<dbReference type="EMBL" id="SJJR01000001">
    <property type="protein sequence ID" value="TCC00148.1"/>
    <property type="molecule type" value="Genomic_DNA"/>
</dbReference>
<dbReference type="AlphaFoldDB" id="A0A4R0GSW6"/>
<keyword evidence="2" id="KW-1185">Reference proteome</keyword>
<gene>
    <name evidence="1" type="ORF">E0H26_00080</name>
</gene>